<evidence type="ECO:0000313" key="4">
    <source>
        <dbReference type="Proteomes" id="UP000195719"/>
    </source>
</evidence>
<dbReference type="Gene3D" id="3.30.700.10">
    <property type="entry name" value="Glycoprotein, Type 4 Pilin"/>
    <property type="match status" value="1"/>
</dbReference>
<dbReference type="Pfam" id="PF07963">
    <property type="entry name" value="N_methyl"/>
    <property type="match status" value="1"/>
</dbReference>
<dbReference type="AlphaFoldDB" id="A0A1Y6MNQ5"/>
<organism evidence="3 4">
    <name type="scientific">Photobacterium andalusiense</name>
    <dbReference type="NCBI Taxonomy" id="2204296"/>
    <lineage>
        <taxon>Bacteria</taxon>
        <taxon>Pseudomonadati</taxon>
        <taxon>Pseudomonadota</taxon>
        <taxon>Gammaproteobacteria</taxon>
        <taxon>Vibrionales</taxon>
        <taxon>Vibrionaceae</taxon>
        <taxon>Photobacterium</taxon>
    </lineage>
</organism>
<evidence type="ECO:0000256" key="1">
    <source>
        <dbReference type="ARBA" id="ARBA00022481"/>
    </source>
</evidence>
<keyword evidence="2" id="KW-0812">Transmembrane</keyword>
<dbReference type="Proteomes" id="UP000195719">
    <property type="component" value="Unassembled WGS sequence"/>
</dbReference>
<keyword evidence="2" id="KW-0472">Membrane</keyword>
<keyword evidence="2" id="KW-1133">Transmembrane helix</keyword>
<dbReference type="InterPro" id="IPR045584">
    <property type="entry name" value="Pilin-like"/>
</dbReference>
<protein>
    <submittedName>
        <fullName evidence="3">Fimbrial protein</fullName>
    </submittedName>
</protein>
<dbReference type="Pfam" id="PF16732">
    <property type="entry name" value="ComP_DUS"/>
    <property type="match status" value="1"/>
</dbReference>
<keyword evidence="1" id="KW-0488">Methylation</keyword>
<dbReference type="NCBIfam" id="TIGR02532">
    <property type="entry name" value="IV_pilin_GFxxxE"/>
    <property type="match status" value="1"/>
</dbReference>
<proteinExistence type="predicted"/>
<dbReference type="InterPro" id="IPR000983">
    <property type="entry name" value="Bac_GSPG_pilin"/>
</dbReference>
<accession>A0A1Y6MNQ5</accession>
<dbReference type="GO" id="GO:0015628">
    <property type="term" value="P:protein secretion by the type II secretion system"/>
    <property type="evidence" value="ECO:0007669"/>
    <property type="project" value="InterPro"/>
</dbReference>
<dbReference type="EMBL" id="FYAJ01000007">
    <property type="protein sequence ID" value="SMY37529.1"/>
    <property type="molecule type" value="Genomic_DNA"/>
</dbReference>
<dbReference type="RefSeq" id="WP_087854535.1">
    <property type="nucleotide sequence ID" value="NZ_FYAJ01000007.1"/>
</dbReference>
<evidence type="ECO:0000256" key="2">
    <source>
        <dbReference type="SAM" id="Phobius"/>
    </source>
</evidence>
<dbReference type="PRINTS" id="PR00813">
    <property type="entry name" value="BCTERIALGSPG"/>
</dbReference>
<evidence type="ECO:0000313" key="3">
    <source>
        <dbReference type="EMBL" id="SMY37529.1"/>
    </source>
</evidence>
<sequence>MIKQKGVTLIEMLIAVAIIGVLTAIAYPSYQDHVLKGHRTQAMGDLIKIQLALEESYTQNSTYDFTIVSDGSCSFCDTDKDRYVFTITPQTADYIITATAQTKQENDTDCLDNKKLTLNSNSKGSPERCW</sequence>
<dbReference type="InterPro" id="IPR031982">
    <property type="entry name" value="PilE-like"/>
</dbReference>
<dbReference type="PANTHER" id="PTHR30093:SF47">
    <property type="entry name" value="TYPE IV PILUS NON-CORE MINOR PILIN PILE"/>
    <property type="match status" value="1"/>
</dbReference>
<dbReference type="PANTHER" id="PTHR30093">
    <property type="entry name" value="GENERAL SECRETION PATHWAY PROTEIN G"/>
    <property type="match status" value="1"/>
</dbReference>
<gene>
    <name evidence="3" type="primary">pilE</name>
    <name evidence="3" type="ORF">PAND9192_03170</name>
</gene>
<name>A0A1Y6MNQ5_9GAMM</name>
<dbReference type="GO" id="GO:0043683">
    <property type="term" value="P:type IV pilus assembly"/>
    <property type="evidence" value="ECO:0007669"/>
    <property type="project" value="InterPro"/>
</dbReference>
<reference evidence="4" key="1">
    <citation type="submission" date="2017-06" db="EMBL/GenBank/DDBJ databases">
        <authorList>
            <person name="Rodrigo-Torres L."/>
            <person name="Arahal R.D."/>
            <person name="Lucena T."/>
        </authorList>
    </citation>
    <scope>NUCLEOTIDE SEQUENCE [LARGE SCALE GENOMIC DNA]</scope>
    <source>
        <strain evidence="4">CECT 9192</strain>
    </source>
</reference>
<dbReference type="InterPro" id="IPR012902">
    <property type="entry name" value="N_methyl_site"/>
</dbReference>
<feature type="transmembrane region" description="Helical" evidence="2">
    <location>
        <begin position="12"/>
        <end position="30"/>
    </location>
</feature>
<dbReference type="SUPFAM" id="SSF54523">
    <property type="entry name" value="Pili subunits"/>
    <property type="match status" value="1"/>
</dbReference>
<dbReference type="PROSITE" id="PS00409">
    <property type="entry name" value="PROKAR_NTER_METHYL"/>
    <property type="match status" value="1"/>
</dbReference>
<dbReference type="GO" id="GO:0015627">
    <property type="term" value="C:type II protein secretion system complex"/>
    <property type="evidence" value="ECO:0007669"/>
    <property type="project" value="InterPro"/>
</dbReference>
<keyword evidence="4" id="KW-1185">Reference proteome</keyword>